<dbReference type="KEGG" id="saco:SAME_00063"/>
<name>A0A239WB84_STRAI</name>
<proteinExistence type="predicted"/>
<dbReference type="Proteomes" id="UP000215144">
    <property type="component" value="Chromosome 1"/>
</dbReference>
<dbReference type="SUPFAM" id="SSF55811">
    <property type="entry name" value="Nudix"/>
    <property type="match status" value="1"/>
</dbReference>
<accession>A0A239WB84</accession>
<dbReference type="Gene3D" id="3.90.79.10">
    <property type="entry name" value="Nucleoside Triphosphate Pyrophosphohydrolase"/>
    <property type="match status" value="1"/>
</dbReference>
<evidence type="ECO:0000313" key="2">
    <source>
        <dbReference type="Proteomes" id="UP000215144"/>
    </source>
</evidence>
<dbReference type="EMBL" id="LT906454">
    <property type="protein sequence ID" value="SNV31771.1"/>
    <property type="molecule type" value="Genomic_DNA"/>
</dbReference>
<evidence type="ECO:0000313" key="1">
    <source>
        <dbReference type="EMBL" id="SNV31771.1"/>
    </source>
</evidence>
<dbReference type="InterPro" id="IPR015797">
    <property type="entry name" value="NUDIX_hydrolase-like_dom_sf"/>
</dbReference>
<dbReference type="AlphaFoldDB" id="A0A239WB84"/>
<organism evidence="1 2">
    <name type="scientific">Streptococcus acidominimus</name>
    <dbReference type="NCBI Taxonomy" id="1326"/>
    <lineage>
        <taxon>Bacteria</taxon>
        <taxon>Bacillati</taxon>
        <taxon>Bacillota</taxon>
        <taxon>Bacilli</taxon>
        <taxon>Lactobacillales</taxon>
        <taxon>Streptococcaceae</taxon>
        <taxon>Streptococcus</taxon>
    </lineage>
</organism>
<reference evidence="1 2" key="1">
    <citation type="submission" date="2017-06" db="EMBL/GenBank/DDBJ databases">
        <authorList>
            <consortium name="Pathogen Informatics"/>
        </authorList>
    </citation>
    <scope>NUCLEOTIDE SEQUENCE [LARGE SCALE GENOMIC DNA]</scope>
    <source>
        <strain evidence="1 2">NCTC11291</strain>
    </source>
</reference>
<sequence>METSESFIDSAIREVKEETGLTIFSPKLCSIKDWYEDGKRRCLFLQNESIRREPISSGKGEVWREDLVNLPNLNLSLDMEEMLQKIILVHFLL</sequence>
<protein>
    <submittedName>
        <fullName evidence="1">MutT/NUDIX family protein</fullName>
    </submittedName>
</protein>
<gene>
    <name evidence="1" type="ORF">SAMEA4504048_00063</name>
</gene>